<dbReference type="SMART" id="SM00248">
    <property type="entry name" value="ANK"/>
    <property type="match status" value="6"/>
</dbReference>
<dbReference type="InterPro" id="IPR036770">
    <property type="entry name" value="Ankyrin_rpt-contain_sf"/>
</dbReference>
<dbReference type="EMBL" id="JAUKUA010000009">
    <property type="protein sequence ID" value="KAK0702416.1"/>
    <property type="molecule type" value="Genomic_DNA"/>
</dbReference>
<dbReference type="PROSITE" id="PS50297">
    <property type="entry name" value="ANK_REP_REGION"/>
    <property type="match status" value="3"/>
</dbReference>
<name>A0AA39ZRT7_9PEZI</name>
<evidence type="ECO:0000313" key="6">
    <source>
        <dbReference type="Proteomes" id="UP001172102"/>
    </source>
</evidence>
<evidence type="ECO:0000256" key="1">
    <source>
        <dbReference type="ARBA" id="ARBA00022737"/>
    </source>
</evidence>
<keyword evidence="1" id="KW-0677">Repeat</keyword>
<dbReference type="GO" id="GO:0005737">
    <property type="term" value="C:cytoplasm"/>
    <property type="evidence" value="ECO:0007669"/>
    <property type="project" value="TreeGrafter"/>
</dbReference>
<dbReference type="InterPro" id="IPR002110">
    <property type="entry name" value="Ankyrin_rpt"/>
</dbReference>
<feature type="region of interest" description="Disordered" evidence="4">
    <location>
        <begin position="1"/>
        <end position="35"/>
    </location>
</feature>
<keyword evidence="2 3" id="KW-0040">ANK repeat</keyword>
<feature type="compositionally biased region" description="Basic and acidic residues" evidence="4">
    <location>
        <begin position="19"/>
        <end position="35"/>
    </location>
</feature>
<evidence type="ECO:0000313" key="5">
    <source>
        <dbReference type="EMBL" id="KAK0702416.1"/>
    </source>
</evidence>
<dbReference type="PRINTS" id="PR01415">
    <property type="entry name" value="ANKYRIN"/>
</dbReference>
<dbReference type="PANTHER" id="PTHR24198:SF165">
    <property type="entry name" value="ANKYRIN REPEAT-CONTAINING PROTEIN-RELATED"/>
    <property type="match status" value="1"/>
</dbReference>
<gene>
    <name evidence="5" type="ORF">B0H67DRAFT_595629</name>
</gene>
<keyword evidence="6" id="KW-1185">Reference proteome</keyword>
<feature type="repeat" description="ANK" evidence="3">
    <location>
        <begin position="216"/>
        <end position="248"/>
    </location>
</feature>
<dbReference type="Gene3D" id="1.25.40.20">
    <property type="entry name" value="Ankyrin repeat-containing domain"/>
    <property type="match status" value="2"/>
</dbReference>
<evidence type="ECO:0000256" key="4">
    <source>
        <dbReference type="SAM" id="MobiDB-lite"/>
    </source>
</evidence>
<feature type="repeat" description="ANK" evidence="3">
    <location>
        <begin position="252"/>
        <end position="284"/>
    </location>
</feature>
<dbReference type="PROSITE" id="PS50088">
    <property type="entry name" value="ANK_REPEAT"/>
    <property type="match status" value="4"/>
</dbReference>
<dbReference type="AlphaFoldDB" id="A0AA39ZRT7"/>
<dbReference type="Pfam" id="PF12796">
    <property type="entry name" value="Ank_2"/>
    <property type="match status" value="3"/>
</dbReference>
<organism evidence="5 6">
    <name type="scientific">Lasiosphaeris hirsuta</name>
    <dbReference type="NCBI Taxonomy" id="260670"/>
    <lineage>
        <taxon>Eukaryota</taxon>
        <taxon>Fungi</taxon>
        <taxon>Dikarya</taxon>
        <taxon>Ascomycota</taxon>
        <taxon>Pezizomycotina</taxon>
        <taxon>Sordariomycetes</taxon>
        <taxon>Sordariomycetidae</taxon>
        <taxon>Sordariales</taxon>
        <taxon>Lasiosphaeriaceae</taxon>
        <taxon>Lasiosphaeris</taxon>
    </lineage>
</organism>
<feature type="repeat" description="ANK" evidence="3">
    <location>
        <begin position="285"/>
        <end position="310"/>
    </location>
</feature>
<sequence>MATQMAVDNASNYPSPDEQAVKEIEDSIKEAPEKKTVDTKKIAAILDADEIKKLEAEKVYDKFTNDVKTFSETKTALTGAQKKIDDALETATKIGAAEPISKFREYLNERDTEGCSPLYLAALNGHTEVVEHLKRLGNLIDFNCKNGNGWSPLRAALSNDSAEVAALLLDTNEIEWKRELNDGWNAIGQASTGGHLYVVNLLLNTDKDDIDELDADGFTALYQATNAGHTGVVRLLLSNGASVDKESTKSKGSLTALFAASNTGNTELVNTLLKAKANVQVETSEGETPLSTALAGGHAAVVELLLRELQ</sequence>
<protein>
    <submittedName>
        <fullName evidence="5">Ankyrin repeat-containing domain protein</fullName>
    </submittedName>
</protein>
<feature type="repeat" description="ANK" evidence="3">
    <location>
        <begin position="113"/>
        <end position="145"/>
    </location>
</feature>
<dbReference type="PANTHER" id="PTHR24198">
    <property type="entry name" value="ANKYRIN REPEAT AND PROTEIN KINASE DOMAIN-CONTAINING PROTEIN"/>
    <property type="match status" value="1"/>
</dbReference>
<accession>A0AA39ZRT7</accession>
<dbReference type="Proteomes" id="UP001172102">
    <property type="component" value="Unassembled WGS sequence"/>
</dbReference>
<evidence type="ECO:0000256" key="2">
    <source>
        <dbReference type="ARBA" id="ARBA00023043"/>
    </source>
</evidence>
<reference evidence="5" key="1">
    <citation type="submission" date="2023-06" db="EMBL/GenBank/DDBJ databases">
        <title>Genome-scale phylogeny and comparative genomics of the fungal order Sordariales.</title>
        <authorList>
            <consortium name="Lawrence Berkeley National Laboratory"/>
            <person name="Hensen N."/>
            <person name="Bonometti L."/>
            <person name="Westerberg I."/>
            <person name="Brannstrom I.O."/>
            <person name="Guillou S."/>
            <person name="Cros-Aarteil S."/>
            <person name="Calhoun S."/>
            <person name="Haridas S."/>
            <person name="Kuo A."/>
            <person name="Mondo S."/>
            <person name="Pangilinan J."/>
            <person name="Riley R."/>
            <person name="Labutti K."/>
            <person name="Andreopoulos B."/>
            <person name="Lipzen A."/>
            <person name="Chen C."/>
            <person name="Yanf M."/>
            <person name="Daum C."/>
            <person name="Ng V."/>
            <person name="Clum A."/>
            <person name="Steindorff A."/>
            <person name="Ohm R."/>
            <person name="Martin F."/>
            <person name="Silar P."/>
            <person name="Natvig D."/>
            <person name="Lalanne C."/>
            <person name="Gautier V."/>
            <person name="Ament-Velasquez S.L."/>
            <person name="Kruys A."/>
            <person name="Hutchinson M.I."/>
            <person name="Powell A.J."/>
            <person name="Barry K."/>
            <person name="Miller A.N."/>
            <person name="Grigoriev I.V."/>
            <person name="Debuchy R."/>
            <person name="Gladieux P."/>
            <person name="Thoren M.H."/>
            <person name="Johannesson H."/>
        </authorList>
    </citation>
    <scope>NUCLEOTIDE SEQUENCE</scope>
    <source>
        <strain evidence="5">SMH4607-1</strain>
    </source>
</reference>
<proteinExistence type="predicted"/>
<evidence type="ECO:0000256" key="3">
    <source>
        <dbReference type="PROSITE-ProRule" id="PRU00023"/>
    </source>
</evidence>
<comment type="caution">
    <text evidence="5">The sequence shown here is derived from an EMBL/GenBank/DDBJ whole genome shotgun (WGS) entry which is preliminary data.</text>
</comment>
<dbReference type="SUPFAM" id="SSF48403">
    <property type="entry name" value="Ankyrin repeat"/>
    <property type="match status" value="1"/>
</dbReference>